<evidence type="ECO:0000256" key="3">
    <source>
        <dbReference type="ARBA" id="ARBA00022777"/>
    </source>
</evidence>
<organism evidence="7 8">
    <name type="scientific">Rhizobium dioscoreae</name>
    <dbReference type="NCBI Taxonomy" id="2653122"/>
    <lineage>
        <taxon>Bacteria</taxon>
        <taxon>Pseudomonadati</taxon>
        <taxon>Pseudomonadota</taxon>
        <taxon>Alphaproteobacteria</taxon>
        <taxon>Hyphomicrobiales</taxon>
        <taxon>Rhizobiaceae</taxon>
        <taxon>Rhizobium/Agrobacterium group</taxon>
        <taxon>Rhizobium</taxon>
    </lineage>
</organism>
<dbReference type="GO" id="GO:0016301">
    <property type="term" value="F:kinase activity"/>
    <property type="evidence" value="ECO:0007669"/>
    <property type="project" value="UniProtKB-KW"/>
</dbReference>
<reference evidence="7 8" key="1">
    <citation type="journal article" date="2020" name="Genome Biol. Evol.">
        <title>Rhizobium dioscoreae sp. nov., a plant growth-promoting bacterium isolated from yam (Dioscorea species).</title>
        <authorList>
            <person name="Ouyabe M."/>
            <person name="Tanaka N."/>
            <person name="Shiwa Y."/>
            <person name="Fujita N."/>
            <person name="Kikuno H."/>
            <person name="Babil P."/>
            <person name="Shiwachi H."/>
        </authorList>
    </citation>
    <scope>NUCLEOTIDE SEQUENCE [LARGE SCALE GENOMIC DNA]</scope>
    <source>
        <strain evidence="7 8">S-93</strain>
    </source>
</reference>
<dbReference type="PIRSF" id="PIRSF000723">
    <property type="entry name" value="Carbamate_kin"/>
    <property type="match status" value="1"/>
</dbReference>
<dbReference type="Gene3D" id="3.40.1160.10">
    <property type="entry name" value="Acetylglutamate kinase-like"/>
    <property type="match status" value="1"/>
</dbReference>
<dbReference type="Pfam" id="PF00696">
    <property type="entry name" value="AA_kinase"/>
    <property type="match status" value="1"/>
</dbReference>
<protein>
    <recommendedName>
        <fullName evidence="4 5">Carbamate kinase</fullName>
    </recommendedName>
</protein>
<dbReference type="EMBL" id="BLAJ01000004">
    <property type="protein sequence ID" value="GES50918.1"/>
    <property type="molecule type" value="Genomic_DNA"/>
</dbReference>
<evidence type="ECO:0000256" key="5">
    <source>
        <dbReference type="PIRNR" id="PIRNR000723"/>
    </source>
</evidence>
<evidence type="ECO:0000256" key="4">
    <source>
        <dbReference type="NCBIfam" id="TIGR00746"/>
    </source>
</evidence>
<dbReference type="NCBIfam" id="NF009008">
    <property type="entry name" value="PRK12354.1"/>
    <property type="match status" value="1"/>
</dbReference>
<dbReference type="InterPro" id="IPR036393">
    <property type="entry name" value="AceGlu_kinase-like_sf"/>
</dbReference>
<dbReference type="InterPro" id="IPR001048">
    <property type="entry name" value="Asp/Glu/Uridylate_kinase"/>
</dbReference>
<comment type="similarity">
    <text evidence="1 5">Belongs to the carbamate kinase family.</text>
</comment>
<dbReference type="CDD" id="cd04235">
    <property type="entry name" value="AAK_CK"/>
    <property type="match status" value="1"/>
</dbReference>
<evidence type="ECO:0000259" key="6">
    <source>
        <dbReference type="Pfam" id="PF00696"/>
    </source>
</evidence>
<dbReference type="PANTHER" id="PTHR30409">
    <property type="entry name" value="CARBAMATE KINASE"/>
    <property type="match status" value="1"/>
</dbReference>
<evidence type="ECO:0000313" key="8">
    <source>
        <dbReference type="Proteomes" id="UP000390335"/>
    </source>
</evidence>
<dbReference type="RefSeq" id="WP_152093906.1">
    <property type="nucleotide sequence ID" value="NZ_BLAI01000001.1"/>
</dbReference>
<name>A0ABQ0Z6A2_9HYPH</name>
<dbReference type="PRINTS" id="PR01469">
    <property type="entry name" value="CARBMTKINASE"/>
</dbReference>
<keyword evidence="8" id="KW-1185">Reference proteome</keyword>
<keyword evidence="3 5" id="KW-0418">Kinase</keyword>
<dbReference type="NCBIfam" id="TIGR00746">
    <property type="entry name" value="arcC"/>
    <property type="match status" value="1"/>
</dbReference>
<dbReference type="PANTHER" id="PTHR30409:SF1">
    <property type="entry name" value="CARBAMATE KINASE-RELATED"/>
    <property type="match status" value="1"/>
</dbReference>
<evidence type="ECO:0000256" key="1">
    <source>
        <dbReference type="ARBA" id="ARBA00011066"/>
    </source>
</evidence>
<keyword evidence="2 5" id="KW-0808">Transferase</keyword>
<evidence type="ECO:0000256" key="2">
    <source>
        <dbReference type="ARBA" id="ARBA00022679"/>
    </source>
</evidence>
<feature type="domain" description="Aspartate/glutamate/uridylate kinase" evidence="6">
    <location>
        <begin position="1"/>
        <end position="278"/>
    </location>
</feature>
<evidence type="ECO:0000313" key="7">
    <source>
        <dbReference type="EMBL" id="GES50918.1"/>
    </source>
</evidence>
<dbReference type="InterPro" id="IPR003964">
    <property type="entry name" value="Carb_kinase"/>
</dbReference>
<proteinExistence type="inferred from homology"/>
<dbReference type="Proteomes" id="UP000390335">
    <property type="component" value="Unassembled WGS sequence"/>
</dbReference>
<gene>
    <name evidence="7" type="ORF">RsS93_35320</name>
</gene>
<dbReference type="SUPFAM" id="SSF53633">
    <property type="entry name" value="Carbamate kinase-like"/>
    <property type="match status" value="1"/>
</dbReference>
<sequence length="312" mass="33008">MLIVAALGGNALLRRGEPMTAEHQRANIRVGVAALADLIHAGHSLVITHGNGPQVGLLALQAEASNGNGFPLDILGAETEGMIGYMIEQELGNLLENNPIATLLTMARVEAADPAFSHPTKFIGPVYDAATARRLARERGWRVAPDRENWRRVVASPKPLAIVEAKTIALLVNHGVTVICTGGGGIPVIEQADGRLTGIEAVIDKDAASALLARQLNADMLLLLTDVDAVYLDYGTPKAQRLGRIDPEMLSDVRFPPGSMAPKVAAAIQFAKEMDRPAGIGRLEDAGAIACGEKGTLLDPRLSAKGCYRQQA</sequence>
<comment type="caution">
    <text evidence="7">The sequence shown here is derived from an EMBL/GenBank/DDBJ whole genome shotgun (WGS) entry which is preliminary data.</text>
</comment>
<accession>A0ABQ0Z6A2</accession>